<feature type="non-terminal residue" evidence="1">
    <location>
        <position position="1"/>
    </location>
</feature>
<keyword evidence="2" id="KW-1185">Reference proteome</keyword>
<evidence type="ECO:0000313" key="2">
    <source>
        <dbReference type="Proteomes" id="UP001145114"/>
    </source>
</evidence>
<gene>
    <name evidence="1" type="ORF">EV182_004659</name>
</gene>
<evidence type="ECO:0000313" key="1">
    <source>
        <dbReference type="EMBL" id="KAJ1678154.1"/>
    </source>
</evidence>
<proteinExistence type="predicted"/>
<sequence length="117" mass="12656">TQRDASLAVSHVAVFGLKTISHAIVATMTLTIRVLYFASAHDAVGGLKEEQVKFDVDEGQQLDLWKLVAELETRHPKLKMVLGYSAISINSEIVEDAKLATVKDKDEVAIIPPVSGG</sequence>
<name>A0ACC1HUX5_9FUNG</name>
<comment type="caution">
    <text evidence="1">The sequence shown here is derived from an EMBL/GenBank/DDBJ whole genome shotgun (WGS) entry which is preliminary data.</text>
</comment>
<protein>
    <submittedName>
        <fullName evidence="1">Uncharacterized protein</fullName>
    </submittedName>
</protein>
<dbReference type="EMBL" id="JAMZIH010001481">
    <property type="protein sequence ID" value="KAJ1678154.1"/>
    <property type="molecule type" value="Genomic_DNA"/>
</dbReference>
<reference evidence="1" key="1">
    <citation type="submission" date="2022-06" db="EMBL/GenBank/DDBJ databases">
        <title>Phylogenomic reconstructions and comparative analyses of Kickxellomycotina fungi.</title>
        <authorList>
            <person name="Reynolds N.K."/>
            <person name="Stajich J.E."/>
            <person name="Barry K."/>
            <person name="Grigoriev I.V."/>
            <person name="Crous P."/>
            <person name="Smith M.E."/>
        </authorList>
    </citation>
    <scope>NUCLEOTIDE SEQUENCE</scope>
    <source>
        <strain evidence="1">RSA 2271</strain>
    </source>
</reference>
<dbReference type="Proteomes" id="UP001145114">
    <property type="component" value="Unassembled WGS sequence"/>
</dbReference>
<organism evidence="1 2">
    <name type="scientific">Spiromyces aspiralis</name>
    <dbReference type="NCBI Taxonomy" id="68401"/>
    <lineage>
        <taxon>Eukaryota</taxon>
        <taxon>Fungi</taxon>
        <taxon>Fungi incertae sedis</taxon>
        <taxon>Zoopagomycota</taxon>
        <taxon>Kickxellomycotina</taxon>
        <taxon>Kickxellomycetes</taxon>
        <taxon>Kickxellales</taxon>
        <taxon>Kickxellaceae</taxon>
        <taxon>Spiromyces</taxon>
    </lineage>
</organism>
<accession>A0ACC1HUX5</accession>